<dbReference type="SUPFAM" id="SSF47473">
    <property type="entry name" value="EF-hand"/>
    <property type="match status" value="1"/>
</dbReference>
<dbReference type="EMBL" id="WFKK01000006">
    <property type="protein sequence ID" value="KAB7890320.1"/>
    <property type="molecule type" value="Genomic_DNA"/>
</dbReference>
<organism evidence="3 4">
    <name type="scientific">Poseidonibacter ostreae</name>
    <dbReference type="NCBI Taxonomy" id="2654171"/>
    <lineage>
        <taxon>Bacteria</taxon>
        <taxon>Pseudomonadati</taxon>
        <taxon>Campylobacterota</taxon>
        <taxon>Epsilonproteobacteria</taxon>
        <taxon>Campylobacterales</taxon>
        <taxon>Arcobacteraceae</taxon>
        <taxon>Poseidonibacter</taxon>
    </lineage>
</organism>
<dbReference type="PROSITE" id="PS50222">
    <property type="entry name" value="EF_HAND_2"/>
    <property type="match status" value="2"/>
</dbReference>
<reference evidence="3 4" key="1">
    <citation type="submission" date="2019-10" db="EMBL/GenBank/DDBJ databases">
        <title>Poseidonibacter ostreae sp. nov., isolated from the gut of the Ostrea denselamellosa.</title>
        <authorList>
            <person name="Choi A."/>
        </authorList>
    </citation>
    <scope>NUCLEOTIDE SEQUENCE [LARGE SCALE GENOMIC DNA]</scope>
    <source>
        <strain evidence="3 4">SJOD-M-33</strain>
    </source>
</reference>
<dbReference type="InterPro" id="IPR011992">
    <property type="entry name" value="EF-hand-dom_pair"/>
</dbReference>
<evidence type="ECO:0000313" key="4">
    <source>
        <dbReference type="Proteomes" id="UP000472839"/>
    </source>
</evidence>
<dbReference type="InterPro" id="IPR002048">
    <property type="entry name" value="EF_hand_dom"/>
</dbReference>
<name>A0A6L4WUQ0_9BACT</name>
<dbReference type="Proteomes" id="UP000472839">
    <property type="component" value="Unassembled WGS sequence"/>
</dbReference>
<sequence length="289" mass="30229">MIDTANMGIMANLIQPTSSSISTQMISKKDSNDDSSLNSEEMGVSNDIFSSYDSDSNGLVSQSELTTAIDSAMSEFSGGMPSKEDFQSMLSSFGFEGVSQSQSVSSSQEETISSVLAEYDADNLSQSDAQAIVAAFQEAGIEPSEELEAAMDEAGFDAQEVGTLANVGQGGTPPPGGGGGGAQTASSEEEEEYDALDLNEDGVVSFDELQEAFGTTTEEGTSLTQNQQNALDNLGILMDMLKAGSENEDSAVDSKSFDGLIKAINNQNNNSNINLYLQNTTTSSLSGYA</sequence>
<dbReference type="InterPro" id="IPR018247">
    <property type="entry name" value="EF_Hand_1_Ca_BS"/>
</dbReference>
<dbReference type="Gene3D" id="1.10.238.10">
    <property type="entry name" value="EF-hand"/>
    <property type="match status" value="2"/>
</dbReference>
<dbReference type="GO" id="GO:0005509">
    <property type="term" value="F:calcium ion binding"/>
    <property type="evidence" value="ECO:0007669"/>
    <property type="project" value="InterPro"/>
</dbReference>
<dbReference type="Pfam" id="PF13202">
    <property type="entry name" value="EF-hand_5"/>
    <property type="match status" value="1"/>
</dbReference>
<evidence type="ECO:0000313" key="3">
    <source>
        <dbReference type="EMBL" id="KAB7890320.1"/>
    </source>
</evidence>
<feature type="region of interest" description="Disordered" evidence="1">
    <location>
        <begin position="19"/>
        <end position="48"/>
    </location>
</feature>
<protein>
    <recommendedName>
        <fullName evidence="2">EF-hand domain-containing protein</fullName>
    </recommendedName>
</protein>
<dbReference type="PROSITE" id="PS00018">
    <property type="entry name" value="EF_HAND_1"/>
    <property type="match status" value="2"/>
</dbReference>
<feature type="domain" description="EF-hand" evidence="2">
    <location>
        <begin position="184"/>
        <end position="219"/>
    </location>
</feature>
<evidence type="ECO:0000256" key="1">
    <source>
        <dbReference type="SAM" id="MobiDB-lite"/>
    </source>
</evidence>
<feature type="region of interest" description="Disordered" evidence="1">
    <location>
        <begin position="164"/>
        <end position="193"/>
    </location>
</feature>
<gene>
    <name evidence="3" type="ORF">GBG19_03590</name>
</gene>
<dbReference type="RefSeq" id="WP_152279608.1">
    <property type="nucleotide sequence ID" value="NZ_WFKK01000006.1"/>
</dbReference>
<proteinExistence type="predicted"/>
<accession>A0A6L4WUQ0</accession>
<evidence type="ECO:0000259" key="2">
    <source>
        <dbReference type="PROSITE" id="PS50222"/>
    </source>
</evidence>
<comment type="caution">
    <text evidence="3">The sequence shown here is derived from an EMBL/GenBank/DDBJ whole genome shotgun (WGS) entry which is preliminary data.</text>
</comment>
<dbReference type="AlphaFoldDB" id="A0A6L4WUQ0"/>
<feature type="domain" description="EF-hand" evidence="2">
    <location>
        <begin position="40"/>
        <end position="75"/>
    </location>
</feature>